<organism evidence="2 3">
    <name type="scientific">Catenuloplanes nepalensis</name>
    <dbReference type="NCBI Taxonomy" id="587533"/>
    <lineage>
        <taxon>Bacteria</taxon>
        <taxon>Bacillati</taxon>
        <taxon>Actinomycetota</taxon>
        <taxon>Actinomycetes</taxon>
        <taxon>Micromonosporales</taxon>
        <taxon>Micromonosporaceae</taxon>
        <taxon>Catenuloplanes</taxon>
    </lineage>
</organism>
<dbReference type="EMBL" id="JAUSRA010000001">
    <property type="protein sequence ID" value="MDP9795211.1"/>
    <property type="molecule type" value="Genomic_DNA"/>
</dbReference>
<evidence type="ECO:0000313" key="3">
    <source>
        <dbReference type="Proteomes" id="UP001240984"/>
    </source>
</evidence>
<proteinExistence type="predicted"/>
<dbReference type="Gene3D" id="1.10.260.40">
    <property type="entry name" value="lambda repressor-like DNA-binding domains"/>
    <property type="match status" value="1"/>
</dbReference>
<dbReference type="PROSITE" id="PS50943">
    <property type="entry name" value="HTH_CROC1"/>
    <property type="match status" value="1"/>
</dbReference>
<dbReference type="SMART" id="SM00530">
    <property type="entry name" value="HTH_XRE"/>
    <property type="match status" value="1"/>
</dbReference>
<dbReference type="SUPFAM" id="SSF47413">
    <property type="entry name" value="lambda repressor-like DNA-binding domains"/>
    <property type="match status" value="1"/>
</dbReference>
<evidence type="ECO:0000313" key="2">
    <source>
        <dbReference type="EMBL" id="MDP9795211.1"/>
    </source>
</evidence>
<feature type="domain" description="HTH cro/C1-type" evidence="1">
    <location>
        <begin position="8"/>
        <end position="62"/>
    </location>
</feature>
<dbReference type="InterPro" id="IPR001387">
    <property type="entry name" value="Cro/C1-type_HTH"/>
</dbReference>
<gene>
    <name evidence="2" type="ORF">J2S43_003723</name>
</gene>
<evidence type="ECO:0000259" key="1">
    <source>
        <dbReference type="PROSITE" id="PS50943"/>
    </source>
</evidence>
<comment type="caution">
    <text evidence="2">The sequence shown here is derived from an EMBL/GenBank/DDBJ whole genome shotgun (WGS) entry which is preliminary data.</text>
</comment>
<dbReference type="CDD" id="cd00093">
    <property type="entry name" value="HTH_XRE"/>
    <property type="match status" value="1"/>
</dbReference>
<accession>A0ABT9MVD3</accession>
<dbReference type="Pfam" id="PF13560">
    <property type="entry name" value="HTH_31"/>
    <property type="match status" value="1"/>
</dbReference>
<reference evidence="2 3" key="1">
    <citation type="submission" date="2023-07" db="EMBL/GenBank/DDBJ databases">
        <title>Sequencing the genomes of 1000 actinobacteria strains.</title>
        <authorList>
            <person name="Klenk H.-P."/>
        </authorList>
    </citation>
    <scope>NUCLEOTIDE SEQUENCE [LARGE SCALE GENOMIC DNA]</scope>
    <source>
        <strain evidence="2 3">DSM 44710</strain>
    </source>
</reference>
<dbReference type="InterPro" id="IPR010982">
    <property type="entry name" value="Lambda_DNA-bd_dom_sf"/>
</dbReference>
<dbReference type="RefSeq" id="WP_306830834.1">
    <property type="nucleotide sequence ID" value="NZ_JAUSRA010000001.1"/>
</dbReference>
<protein>
    <submittedName>
        <fullName evidence="2">Transcriptional regulator with XRE-family HTH domain</fullName>
    </submittedName>
</protein>
<dbReference type="Proteomes" id="UP001240984">
    <property type="component" value="Unassembled WGS sequence"/>
</dbReference>
<name>A0ABT9MVD3_9ACTN</name>
<keyword evidence="3" id="KW-1185">Reference proteome</keyword>
<sequence length="265" mass="28061">MGDLGSTLRSARTQAGLSLSGMASRTGYSRSYLGNVETGQRQVTPDVIRAYERVLGEDLKRRQLLIGSLSILAAESTPDTALSIASDISKGRSELLAISQTSHATDKSIAALVARDTPSVASLVKWSNSSYASAVLRVNAAGILAKVRSPAIDNEAISVLQQDSDVRELYLTAVISRVLKEPWDTAYNMATTPTPLSEPDHLNTFTAELSNPADAGARYCSAVMLSRTKSPTVTTALVSALRTEPSRENLRAIGAALAGVDPLSL</sequence>